<gene>
    <name evidence="2" type="ORF">C1J01_39905</name>
</gene>
<proteinExistence type="predicted"/>
<evidence type="ECO:0008006" key="4">
    <source>
        <dbReference type="Google" id="ProtNLM"/>
    </source>
</evidence>
<organism evidence="2 3">
    <name type="scientific">Nonomuraea aridisoli</name>
    <dbReference type="NCBI Taxonomy" id="2070368"/>
    <lineage>
        <taxon>Bacteria</taxon>
        <taxon>Bacillati</taxon>
        <taxon>Actinomycetota</taxon>
        <taxon>Actinomycetes</taxon>
        <taxon>Streptosporangiales</taxon>
        <taxon>Streptosporangiaceae</taxon>
        <taxon>Nonomuraea</taxon>
    </lineage>
</organism>
<name>A0A2W2EU06_9ACTN</name>
<protein>
    <recommendedName>
        <fullName evidence="4">Zinc-binding dehydrogenase</fullName>
    </recommendedName>
</protein>
<feature type="compositionally biased region" description="Basic residues" evidence="1">
    <location>
        <begin position="10"/>
        <end position="20"/>
    </location>
</feature>
<feature type="region of interest" description="Disordered" evidence="1">
    <location>
        <begin position="1"/>
        <end position="39"/>
    </location>
</feature>
<dbReference type="OrthoDB" id="9792162at2"/>
<dbReference type="Proteomes" id="UP000249304">
    <property type="component" value="Unassembled WGS sequence"/>
</dbReference>
<sequence length="149" mass="16357">MRAHGAAGLRPRHAGTGRGHHAGDLVTGDDRERSARRGRHRRLRVRLAFNPIAAPGGRLVVYGRLDRRPAPLPNAQSYPALTTCTYTLFEVTTDPQRLARGVAFVNAGLACGSLSPVIDRTFDLEDIAEAHLYMESNTQIDKIVVVVRH</sequence>
<comment type="caution">
    <text evidence="2">The sequence shown here is derived from an EMBL/GenBank/DDBJ whole genome shotgun (WGS) entry which is preliminary data.</text>
</comment>
<accession>A0A2W2EU06</accession>
<evidence type="ECO:0000313" key="3">
    <source>
        <dbReference type="Proteomes" id="UP000249304"/>
    </source>
</evidence>
<reference evidence="2 3" key="1">
    <citation type="submission" date="2018-01" db="EMBL/GenBank/DDBJ databases">
        <title>Draft genome sequence of Nonomuraea sp. KC333.</title>
        <authorList>
            <person name="Sahin N."/>
            <person name="Saygin H."/>
            <person name="Ay H."/>
        </authorList>
    </citation>
    <scope>NUCLEOTIDE SEQUENCE [LARGE SCALE GENOMIC DNA]</scope>
    <source>
        <strain evidence="2 3">KC333</strain>
    </source>
</reference>
<dbReference type="Pfam" id="PF13602">
    <property type="entry name" value="ADH_zinc_N_2"/>
    <property type="match status" value="1"/>
</dbReference>
<dbReference type="EMBL" id="POUD01000281">
    <property type="protein sequence ID" value="PZG07864.1"/>
    <property type="molecule type" value="Genomic_DNA"/>
</dbReference>
<keyword evidence="3" id="KW-1185">Reference proteome</keyword>
<dbReference type="Gene3D" id="3.90.180.10">
    <property type="entry name" value="Medium-chain alcohol dehydrogenases, catalytic domain"/>
    <property type="match status" value="1"/>
</dbReference>
<dbReference type="AlphaFoldDB" id="A0A2W2EU06"/>
<evidence type="ECO:0000313" key="2">
    <source>
        <dbReference type="EMBL" id="PZG07864.1"/>
    </source>
</evidence>
<evidence type="ECO:0000256" key="1">
    <source>
        <dbReference type="SAM" id="MobiDB-lite"/>
    </source>
</evidence>